<evidence type="ECO:0000256" key="1">
    <source>
        <dbReference type="SAM" id="MobiDB-lite"/>
    </source>
</evidence>
<dbReference type="AlphaFoldDB" id="A0A840ELR2"/>
<accession>A0A840ELR2</accession>
<dbReference type="EMBL" id="JACIFP010000001">
    <property type="protein sequence ID" value="MBB4133675.1"/>
    <property type="molecule type" value="Genomic_DNA"/>
</dbReference>
<feature type="region of interest" description="Disordered" evidence="1">
    <location>
        <begin position="529"/>
        <end position="549"/>
    </location>
</feature>
<feature type="transmembrane region" description="Helical" evidence="2">
    <location>
        <begin position="91"/>
        <end position="111"/>
    </location>
</feature>
<keyword evidence="2" id="KW-1133">Transmembrane helix</keyword>
<keyword evidence="2" id="KW-0472">Membrane</keyword>
<sequence>MSREGDSPPSSQVRRPHAIWTGVVVGAILVVIGLTVFAEIRAVPAWHRGSDPLPGSDLRWITPVVACAAVVPALVHFVARPRRSRRWDRADIGVSVLGVAAIVVLLAVSAGARDDAAGLQAAPGVIDRPSIVVYVAILGIAIGVGDLLSRVVRVPQRGRRRAARRFATAAVCSSAILATVAVFVAWPAGPSPRLDGPDGRQASGDAPVRIDWDEPAPDAQAWEASIPAPVAGGFALPGATSVTAYADGRQNWRLDFDARVVGAWGAPSATRDESWLLVQVEYPAPVGLLTYGVDGRDGTIRWRTDALDGAEAVRVSADGAVALTDDESALVRVRRSDGTVDRIADLDVDDDCRRPDRFDVIGDEFAVPLVCAGRPDRFAVYSRTGERRIYGGADLGASVDESVRVVAGDRGVAAIMVSGNGVLTTRFASSEGARQIADVPDGWTVTGLIARGRDEWTVTAVDTDGHGAVLYATPAQAKTVVVRTGARSDPTRDDWTRVGDSLAVVAPYDEPQDVGGVRQATPLTYVGAPIPGSGTDRTAPAVTVTSDPCRPASRPADRLFAVDGAGTLIRCSGETALSREWIWIP</sequence>
<keyword evidence="4" id="KW-1185">Reference proteome</keyword>
<organism evidence="3 4">
    <name type="scientific">Gordonia humi</name>
    <dbReference type="NCBI Taxonomy" id="686429"/>
    <lineage>
        <taxon>Bacteria</taxon>
        <taxon>Bacillati</taxon>
        <taxon>Actinomycetota</taxon>
        <taxon>Actinomycetes</taxon>
        <taxon>Mycobacteriales</taxon>
        <taxon>Gordoniaceae</taxon>
        <taxon>Gordonia</taxon>
    </lineage>
</organism>
<gene>
    <name evidence="3" type="ORF">BKA16_000227</name>
</gene>
<evidence type="ECO:0000313" key="3">
    <source>
        <dbReference type="EMBL" id="MBB4133675.1"/>
    </source>
</evidence>
<keyword evidence="2" id="KW-0812">Transmembrane</keyword>
<feature type="transmembrane region" description="Helical" evidence="2">
    <location>
        <begin position="20"/>
        <end position="40"/>
    </location>
</feature>
<feature type="transmembrane region" description="Helical" evidence="2">
    <location>
        <begin position="60"/>
        <end position="79"/>
    </location>
</feature>
<dbReference type="RefSeq" id="WP_183368838.1">
    <property type="nucleotide sequence ID" value="NZ_BAABHL010000022.1"/>
</dbReference>
<evidence type="ECO:0000313" key="4">
    <source>
        <dbReference type="Proteomes" id="UP000551501"/>
    </source>
</evidence>
<dbReference type="Proteomes" id="UP000551501">
    <property type="component" value="Unassembled WGS sequence"/>
</dbReference>
<feature type="transmembrane region" description="Helical" evidence="2">
    <location>
        <begin position="131"/>
        <end position="154"/>
    </location>
</feature>
<feature type="transmembrane region" description="Helical" evidence="2">
    <location>
        <begin position="166"/>
        <end position="186"/>
    </location>
</feature>
<protein>
    <submittedName>
        <fullName evidence="3">Uncharacterized protein</fullName>
    </submittedName>
</protein>
<reference evidence="3 4" key="1">
    <citation type="submission" date="2020-08" db="EMBL/GenBank/DDBJ databases">
        <title>Sequencing the genomes of 1000 actinobacteria strains.</title>
        <authorList>
            <person name="Klenk H.-P."/>
        </authorList>
    </citation>
    <scope>NUCLEOTIDE SEQUENCE [LARGE SCALE GENOMIC DNA]</scope>
    <source>
        <strain evidence="3 4">DSM 45298</strain>
    </source>
</reference>
<evidence type="ECO:0000256" key="2">
    <source>
        <dbReference type="SAM" id="Phobius"/>
    </source>
</evidence>
<proteinExistence type="predicted"/>
<comment type="caution">
    <text evidence="3">The sequence shown here is derived from an EMBL/GenBank/DDBJ whole genome shotgun (WGS) entry which is preliminary data.</text>
</comment>
<name>A0A840ELR2_9ACTN</name>